<keyword evidence="4" id="KW-1185">Reference proteome</keyword>
<dbReference type="InterPro" id="IPR006680">
    <property type="entry name" value="Amidohydro-rel"/>
</dbReference>
<dbReference type="GO" id="GO:0005737">
    <property type="term" value="C:cytoplasm"/>
    <property type="evidence" value="ECO:0007669"/>
    <property type="project" value="TreeGrafter"/>
</dbReference>
<keyword evidence="3" id="KW-0378">Hydrolase</keyword>
<dbReference type="Gene3D" id="3.20.20.140">
    <property type="entry name" value="Metal-dependent hydrolases"/>
    <property type="match status" value="1"/>
</dbReference>
<dbReference type="InterPro" id="IPR032466">
    <property type="entry name" value="Metal_Hydrolase"/>
</dbReference>
<gene>
    <name evidence="3" type="ORF">BL253_11565</name>
</gene>
<evidence type="ECO:0000313" key="4">
    <source>
        <dbReference type="Proteomes" id="UP000188929"/>
    </source>
</evidence>
<sequence length="491" mass="53113">MTGQPTSARRLREDLGHVIIDADAHHVEISVAFADFVRDNGGGHLLDDPAVKALGLADGSGERVPSLAERRRLHLSARPVWWTPSDTLDYATVAMPSLYHERLGEAGIDFAVIYPSRGMVLLSLENPETRVGLARLYNAYVAQAYAPYRDRLAPVAVIPAHTPDEGIAALEHAVSLGLRAALMPSFVWRPIPAFADAPPQYRSRLQRIDNFGLDSDHDYDPFWAKAVELGVPLSCHSNGFRFTGHFSPSNYSYAAGHFAAVGEATAKSLFLGGVTTRFPGLRVALLEGGVAGGVRVYGDLVSRFEKRGKAGLGRLDPARLDPAELARLATRHAPELAHYRPEQLVPGVSAVDGQVDDFAASGVTSVEEIRDAFVRGFYWGCEGDDPLVGLAYDGRVNPLGAQLRPMMGSDLGHWDVPSFTHPLLEAHELVEDGILTPAQFEEFTCVNAVRFYGGTSSEFFAGTAVAADAERIQARDRAAGEPGARELEHTA</sequence>
<dbReference type="GO" id="GO:0016787">
    <property type="term" value="F:hydrolase activity"/>
    <property type="evidence" value="ECO:0007669"/>
    <property type="project" value="UniProtKB-KW"/>
</dbReference>
<dbReference type="RefSeq" id="WP_076816319.1">
    <property type="nucleotide sequence ID" value="NZ_MOMC01000022.1"/>
</dbReference>
<dbReference type="GO" id="GO:0019748">
    <property type="term" value="P:secondary metabolic process"/>
    <property type="evidence" value="ECO:0007669"/>
    <property type="project" value="TreeGrafter"/>
</dbReference>
<dbReference type="SUPFAM" id="SSF51556">
    <property type="entry name" value="Metallo-dependent hydrolases"/>
    <property type="match status" value="1"/>
</dbReference>
<dbReference type="Proteomes" id="UP000188929">
    <property type="component" value="Unassembled WGS sequence"/>
</dbReference>
<dbReference type="STRING" id="1834516.BL253_11565"/>
<dbReference type="Pfam" id="PF04909">
    <property type="entry name" value="Amidohydro_2"/>
    <property type="match status" value="1"/>
</dbReference>
<keyword evidence="1" id="KW-0456">Lyase</keyword>
<dbReference type="AlphaFoldDB" id="A0A1V2ICZ8"/>
<protein>
    <submittedName>
        <fullName evidence="3">Amidohydrolase</fullName>
    </submittedName>
</protein>
<reference evidence="4" key="1">
    <citation type="submission" date="2016-10" db="EMBL/GenBank/DDBJ databases">
        <title>Frankia sp. NRRL B-16386 Genome sequencing.</title>
        <authorList>
            <person name="Ghodhbane-Gtari F."/>
            <person name="Swanson E."/>
            <person name="Gueddou A."/>
            <person name="Hezbri K."/>
            <person name="Ktari K."/>
            <person name="Nouioui I."/>
            <person name="Morris K."/>
            <person name="Simpson S."/>
            <person name="Abebe-Akele F."/>
            <person name="Thomas K."/>
            <person name="Gtari M."/>
            <person name="Tisa L.S."/>
        </authorList>
    </citation>
    <scope>NUCLEOTIDE SEQUENCE [LARGE SCALE GENOMIC DNA]</scope>
    <source>
        <strain evidence="4">NRRL B-16386</strain>
    </source>
</reference>
<name>A0A1V2ICZ8_9ACTN</name>
<evidence type="ECO:0000256" key="1">
    <source>
        <dbReference type="ARBA" id="ARBA00023239"/>
    </source>
</evidence>
<dbReference type="OrthoDB" id="149172at2"/>
<comment type="caution">
    <text evidence="3">The sequence shown here is derived from an EMBL/GenBank/DDBJ whole genome shotgun (WGS) entry which is preliminary data.</text>
</comment>
<dbReference type="PANTHER" id="PTHR21240:SF28">
    <property type="entry name" value="ISO-OROTATE DECARBOXYLASE (EUROFUNG)"/>
    <property type="match status" value="1"/>
</dbReference>
<evidence type="ECO:0000259" key="2">
    <source>
        <dbReference type="Pfam" id="PF04909"/>
    </source>
</evidence>
<dbReference type="InterPro" id="IPR032465">
    <property type="entry name" value="ACMSD"/>
</dbReference>
<dbReference type="PANTHER" id="PTHR21240">
    <property type="entry name" value="2-AMINO-3-CARBOXYLMUCONATE-6-SEMIALDEHYDE DECARBOXYLASE"/>
    <property type="match status" value="1"/>
</dbReference>
<feature type="domain" description="Amidohydrolase-related" evidence="2">
    <location>
        <begin position="132"/>
        <end position="310"/>
    </location>
</feature>
<dbReference type="EMBL" id="MOMC01000022">
    <property type="protein sequence ID" value="ONH30759.1"/>
    <property type="molecule type" value="Genomic_DNA"/>
</dbReference>
<organism evidence="3 4">
    <name type="scientific">Pseudofrankia asymbiotica</name>
    <dbReference type="NCBI Taxonomy" id="1834516"/>
    <lineage>
        <taxon>Bacteria</taxon>
        <taxon>Bacillati</taxon>
        <taxon>Actinomycetota</taxon>
        <taxon>Actinomycetes</taxon>
        <taxon>Frankiales</taxon>
        <taxon>Frankiaceae</taxon>
        <taxon>Pseudofrankia</taxon>
    </lineage>
</organism>
<dbReference type="GO" id="GO:0016831">
    <property type="term" value="F:carboxy-lyase activity"/>
    <property type="evidence" value="ECO:0007669"/>
    <property type="project" value="InterPro"/>
</dbReference>
<proteinExistence type="predicted"/>
<accession>A0A1V2ICZ8</accession>
<evidence type="ECO:0000313" key="3">
    <source>
        <dbReference type="EMBL" id="ONH30759.1"/>
    </source>
</evidence>